<organism evidence="1 2">
    <name type="scientific">Trichostrongylus colubriformis</name>
    <name type="common">Black scour worm</name>
    <dbReference type="NCBI Taxonomy" id="6319"/>
    <lineage>
        <taxon>Eukaryota</taxon>
        <taxon>Metazoa</taxon>
        <taxon>Ecdysozoa</taxon>
        <taxon>Nematoda</taxon>
        <taxon>Chromadorea</taxon>
        <taxon>Rhabditida</taxon>
        <taxon>Rhabditina</taxon>
        <taxon>Rhabditomorpha</taxon>
        <taxon>Strongyloidea</taxon>
        <taxon>Trichostrongylidae</taxon>
        <taxon>Trichostrongylus</taxon>
    </lineage>
</organism>
<sequence length="97" mass="10959">MDPNQAALSRIARMSPMYTLLLLCALSALCISLPYRFSRRLPSSLITRIANPFDDEDDVIAMVPLARARRSQPIVDYTDEFSADPFEMQLGRGRKPL</sequence>
<reference evidence="1 2" key="1">
    <citation type="submission" date="2019-10" db="EMBL/GenBank/DDBJ databases">
        <title>Assembly and Annotation for the nematode Trichostrongylus colubriformis.</title>
        <authorList>
            <person name="Martin J."/>
        </authorList>
    </citation>
    <scope>NUCLEOTIDE SEQUENCE [LARGE SCALE GENOMIC DNA]</scope>
    <source>
        <strain evidence="1">G859</strain>
        <tissue evidence="1">Whole worm</tissue>
    </source>
</reference>
<comment type="caution">
    <text evidence="1">The sequence shown here is derived from an EMBL/GenBank/DDBJ whole genome shotgun (WGS) entry which is preliminary data.</text>
</comment>
<evidence type="ECO:0000313" key="1">
    <source>
        <dbReference type="EMBL" id="KAK5983560.1"/>
    </source>
</evidence>
<dbReference type="AlphaFoldDB" id="A0AAN8G4T5"/>
<keyword evidence="2" id="KW-1185">Reference proteome</keyword>
<dbReference type="Proteomes" id="UP001331761">
    <property type="component" value="Unassembled WGS sequence"/>
</dbReference>
<protein>
    <submittedName>
        <fullName evidence="1">Uncharacterized protein</fullName>
    </submittedName>
</protein>
<evidence type="ECO:0000313" key="2">
    <source>
        <dbReference type="Proteomes" id="UP001331761"/>
    </source>
</evidence>
<gene>
    <name evidence="1" type="ORF">GCK32_017968</name>
</gene>
<dbReference type="EMBL" id="WIXE01003862">
    <property type="protein sequence ID" value="KAK5983560.1"/>
    <property type="molecule type" value="Genomic_DNA"/>
</dbReference>
<accession>A0AAN8G4T5</accession>
<proteinExistence type="predicted"/>
<name>A0AAN8G4T5_TRICO</name>